<keyword evidence="2" id="KW-1185">Reference proteome</keyword>
<dbReference type="OrthoDB" id="10475031at2759"/>
<organism evidence="1 2">
    <name type="scientific">Elysia chlorotica</name>
    <name type="common">Eastern emerald elysia</name>
    <name type="synonym">Sea slug</name>
    <dbReference type="NCBI Taxonomy" id="188477"/>
    <lineage>
        <taxon>Eukaryota</taxon>
        <taxon>Metazoa</taxon>
        <taxon>Spiralia</taxon>
        <taxon>Lophotrochozoa</taxon>
        <taxon>Mollusca</taxon>
        <taxon>Gastropoda</taxon>
        <taxon>Heterobranchia</taxon>
        <taxon>Euthyneura</taxon>
        <taxon>Panpulmonata</taxon>
        <taxon>Sacoglossa</taxon>
        <taxon>Placobranchoidea</taxon>
        <taxon>Plakobranchidae</taxon>
        <taxon>Elysia</taxon>
    </lineage>
</organism>
<comment type="caution">
    <text evidence="1">The sequence shown here is derived from an EMBL/GenBank/DDBJ whole genome shotgun (WGS) entry which is preliminary data.</text>
</comment>
<gene>
    <name evidence="1" type="ORF">EGW08_014029</name>
</gene>
<protein>
    <submittedName>
        <fullName evidence="1">Uncharacterized protein</fullName>
    </submittedName>
</protein>
<reference evidence="1 2" key="1">
    <citation type="submission" date="2019-01" db="EMBL/GenBank/DDBJ databases">
        <title>A draft genome assembly of the solar-powered sea slug Elysia chlorotica.</title>
        <authorList>
            <person name="Cai H."/>
            <person name="Li Q."/>
            <person name="Fang X."/>
            <person name="Li J."/>
            <person name="Curtis N.E."/>
            <person name="Altenburger A."/>
            <person name="Shibata T."/>
            <person name="Feng M."/>
            <person name="Maeda T."/>
            <person name="Schwartz J.A."/>
            <person name="Shigenobu S."/>
            <person name="Lundholm N."/>
            <person name="Nishiyama T."/>
            <person name="Yang H."/>
            <person name="Hasebe M."/>
            <person name="Li S."/>
            <person name="Pierce S.K."/>
            <person name="Wang J."/>
        </authorList>
    </citation>
    <scope>NUCLEOTIDE SEQUENCE [LARGE SCALE GENOMIC DNA]</scope>
    <source>
        <strain evidence="1">EC2010</strain>
        <tissue evidence="1">Whole organism of an adult</tissue>
    </source>
</reference>
<proteinExistence type="predicted"/>
<feature type="non-terminal residue" evidence="1">
    <location>
        <position position="1"/>
    </location>
</feature>
<evidence type="ECO:0000313" key="2">
    <source>
        <dbReference type="Proteomes" id="UP000271974"/>
    </source>
</evidence>
<evidence type="ECO:0000313" key="1">
    <source>
        <dbReference type="EMBL" id="RUS78215.1"/>
    </source>
</evidence>
<accession>A0A3S1B2D0</accession>
<dbReference type="AlphaFoldDB" id="A0A3S1B2D0"/>
<name>A0A3S1B2D0_ELYCH</name>
<dbReference type="Proteomes" id="UP000271974">
    <property type="component" value="Unassembled WGS sequence"/>
</dbReference>
<dbReference type="EMBL" id="RQTK01000525">
    <property type="protein sequence ID" value="RUS78215.1"/>
    <property type="molecule type" value="Genomic_DNA"/>
</dbReference>
<sequence>EAAKGSSCSKLCKCTRRITECTTFLEIIANQKILYDMCRKVRGVRRCIKKHEKSCPDEHIRYDAKAVLDVLDYMCSGRGRKLISMLSDSQCAEDLMGMEITVLDCIDEFEVALRTDDLDLVKPEMKPAPYEFCPYVEELDHCLIQGTYWLCGDDWGTFVADVWRIFSRDEMADYGCTNRHIRLRRSTSMARSMLSGKSR</sequence>